<reference evidence="2 3" key="1">
    <citation type="submission" date="2019-12" db="EMBL/GenBank/DDBJ databases">
        <title>Strain KN286 was isolated from seawater, which was collected from Caroline Seamount in the tropical western Pacific.</title>
        <authorList>
            <person name="Wang Q."/>
        </authorList>
    </citation>
    <scope>NUCLEOTIDE SEQUENCE [LARGE SCALE GENOMIC DNA]</scope>
    <source>
        <strain evidence="2 3">KN286</strain>
    </source>
</reference>
<dbReference type="GO" id="GO:0016787">
    <property type="term" value="F:hydrolase activity"/>
    <property type="evidence" value="ECO:0007669"/>
    <property type="project" value="UniProtKB-KW"/>
</dbReference>
<dbReference type="EMBL" id="WUWG01000003">
    <property type="protein sequence ID" value="MXU65769.1"/>
    <property type="molecule type" value="Genomic_DNA"/>
</dbReference>
<dbReference type="Pfam" id="PF02464">
    <property type="entry name" value="CinA"/>
    <property type="match status" value="1"/>
</dbReference>
<dbReference type="SUPFAM" id="SSF142433">
    <property type="entry name" value="CinA-like"/>
    <property type="match status" value="1"/>
</dbReference>
<evidence type="ECO:0000313" key="3">
    <source>
        <dbReference type="Proteomes" id="UP000436016"/>
    </source>
</evidence>
<gene>
    <name evidence="2" type="ORF">GSH16_09935</name>
</gene>
<dbReference type="NCBIfam" id="TIGR00199">
    <property type="entry name" value="PncC_domain"/>
    <property type="match status" value="1"/>
</dbReference>
<keyword evidence="2" id="KW-0378">Hydrolase</keyword>
<sequence length="161" mass="16009">MIAPGAATRVLALARTRGWRVATAESCTGGMIAAALTDIAGSSDVVEAGLVTYSNAAKVALLGVAEQTLADHGAVSEPVAREMALGALQATAADVAVSVTGVAGPGGTAAKPEGMVCFGLAIRGGDVATETHRFGAIGREAVRGETVRHALYLLEQAAGPQ</sequence>
<evidence type="ECO:0000313" key="2">
    <source>
        <dbReference type="EMBL" id="MXU65769.1"/>
    </source>
</evidence>
<dbReference type="RefSeq" id="WP_160854543.1">
    <property type="nucleotide sequence ID" value="NZ_WUWG01000003.1"/>
</dbReference>
<protein>
    <submittedName>
        <fullName evidence="2">Nicotinamide-nucleotide amidohydrolase family protein</fullName>
    </submittedName>
</protein>
<keyword evidence="3" id="KW-1185">Reference proteome</keyword>
<dbReference type="InterPro" id="IPR008136">
    <property type="entry name" value="CinA_C"/>
</dbReference>
<organism evidence="2 3">
    <name type="scientific">Oceanomicrobium pacificus</name>
    <dbReference type="NCBI Taxonomy" id="2692916"/>
    <lineage>
        <taxon>Bacteria</taxon>
        <taxon>Pseudomonadati</taxon>
        <taxon>Pseudomonadota</taxon>
        <taxon>Alphaproteobacteria</taxon>
        <taxon>Rhodobacterales</taxon>
        <taxon>Paracoccaceae</taxon>
        <taxon>Oceanomicrobium</taxon>
    </lineage>
</organism>
<dbReference type="AlphaFoldDB" id="A0A6B0TSN6"/>
<comment type="caution">
    <text evidence="2">The sequence shown here is derived from an EMBL/GenBank/DDBJ whole genome shotgun (WGS) entry which is preliminary data.</text>
</comment>
<accession>A0A6B0TSN6</accession>
<dbReference type="Proteomes" id="UP000436016">
    <property type="component" value="Unassembled WGS sequence"/>
</dbReference>
<name>A0A6B0TSN6_9RHOB</name>
<feature type="domain" description="CinA C-terminal" evidence="1">
    <location>
        <begin position="7"/>
        <end position="156"/>
    </location>
</feature>
<dbReference type="InterPro" id="IPR036653">
    <property type="entry name" value="CinA-like_C"/>
</dbReference>
<evidence type="ECO:0000259" key="1">
    <source>
        <dbReference type="Pfam" id="PF02464"/>
    </source>
</evidence>
<dbReference type="Gene3D" id="3.90.950.20">
    <property type="entry name" value="CinA-like"/>
    <property type="match status" value="1"/>
</dbReference>
<proteinExistence type="predicted"/>